<comment type="caution">
    <text evidence="1">The sequence shown here is derived from an EMBL/GenBank/DDBJ whole genome shotgun (WGS) entry which is preliminary data.</text>
</comment>
<reference evidence="1 2" key="1">
    <citation type="journal article" date="2024" name="Nat. Commun.">
        <title>Phylogenomics reveals the evolutionary origins of lichenization in chlorophyte algae.</title>
        <authorList>
            <person name="Puginier C."/>
            <person name="Libourel C."/>
            <person name="Otte J."/>
            <person name="Skaloud P."/>
            <person name="Haon M."/>
            <person name="Grisel S."/>
            <person name="Petersen M."/>
            <person name="Berrin J.G."/>
            <person name="Delaux P.M."/>
            <person name="Dal Grande F."/>
            <person name="Keller J."/>
        </authorList>
    </citation>
    <scope>NUCLEOTIDE SEQUENCE [LARGE SCALE GENOMIC DNA]</scope>
    <source>
        <strain evidence="1 2">SAG 2043</strain>
    </source>
</reference>
<accession>A0AAW1PLB7</accession>
<dbReference type="AlphaFoldDB" id="A0AAW1PLB7"/>
<sequence length="116" mass="12718">MCFHDNRLSEPHNPWIGVGPDRSRALTFSTADNKGLQAGVVESNGAVRSFHWEHCAMGQLLRAAGVPCDMTLSEGGRNTVTHNCKQYALNLAAMMRCTKWLGSAPTGHLHTSWVEL</sequence>
<proteinExistence type="predicted"/>
<evidence type="ECO:0000313" key="2">
    <source>
        <dbReference type="Proteomes" id="UP001489004"/>
    </source>
</evidence>
<name>A0AAW1PLB7_9CHLO</name>
<gene>
    <name evidence="1" type="ORF">WJX72_011622</name>
</gene>
<evidence type="ECO:0000313" key="1">
    <source>
        <dbReference type="EMBL" id="KAK9809225.1"/>
    </source>
</evidence>
<dbReference type="EMBL" id="JALJOR010000011">
    <property type="protein sequence ID" value="KAK9809225.1"/>
    <property type="molecule type" value="Genomic_DNA"/>
</dbReference>
<protein>
    <submittedName>
        <fullName evidence="1">Uncharacterized protein</fullName>
    </submittedName>
</protein>
<keyword evidence="2" id="KW-1185">Reference proteome</keyword>
<organism evidence="1 2">
    <name type="scientific">[Myrmecia] bisecta</name>
    <dbReference type="NCBI Taxonomy" id="41462"/>
    <lineage>
        <taxon>Eukaryota</taxon>
        <taxon>Viridiplantae</taxon>
        <taxon>Chlorophyta</taxon>
        <taxon>core chlorophytes</taxon>
        <taxon>Trebouxiophyceae</taxon>
        <taxon>Trebouxiales</taxon>
        <taxon>Trebouxiaceae</taxon>
        <taxon>Myrmecia</taxon>
    </lineage>
</organism>
<dbReference type="Proteomes" id="UP001489004">
    <property type="component" value="Unassembled WGS sequence"/>
</dbReference>